<keyword evidence="1" id="KW-0472">Membrane</keyword>
<organism evidence="3">
    <name type="scientific">Candidatus Kentrum sp. DK</name>
    <dbReference type="NCBI Taxonomy" id="2126562"/>
    <lineage>
        <taxon>Bacteria</taxon>
        <taxon>Pseudomonadati</taxon>
        <taxon>Pseudomonadota</taxon>
        <taxon>Gammaproteobacteria</taxon>
        <taxon>Candidatus Kentrum</taxon>
    </lineage>
</organism>
<proteinExistence type="predicted"/>
<feature type="transmembrane region" description="Helical" evidence="1">
    <location>
        <begin position="47"/>
        <end position="65"/>
    </location>
</feature>
<evidence type="ECO:0000259" key="2">
    <source>
        <dbReference type="Pfam" id="PF14378"/>
    </source>
</evidence>
<evidence type="ECO:0000313" key="3">
    <source>
        <dbReference type="EMBL" id="VFJ68927.1"/>
    </source>
</evidence>
<dbReference type="GO" id="GO:0016020">
    <property type="term" value="C:membrane"/>
    <property type="evidence" value="ECO:0007669"/>
    <property type="project" value="UniProtKB-SubCell"/>
</dbReference>
<feature type="transmembrane region" description="Helical" evidence="1">
    <location>
        <begin position="77"/>
        <end position="96"/>
    </location>
</feature>
<sequence length="201" mass="23251">MLIFPFIRYSLWLAIIFVFVFYGVDYFSTQREEYLALYCAWERSIPYVPQAFFFYYSVVFLPFAVPAFVQTEDDIRVWAYTMGICMLVAGIAFLFFPSDTGYIQTSEESQSLLRRATLLIAGRHNLVPSLHVAFTFVVLSTIWGHQRKLGRTIFFAWGLLLTISTLLTHQHHIIDVLAGMILGFSSFRFSNLCFKSGKRKS</sequence>
<keyword evidence="1" id="KW-0812">Transmembrane</keyword>
<dbReference type="InterPro" id="IPR026841">
    <property type="entry name" value="Aur1/Ipt1"/>
</dbReference>
<feature type="transmembrane region" description="Helical" evidence="1">
    <location>
        <begin position="149"/>
        <end position="167"/>
    </location>
</feature>
<evidence type="ECO:0000256" key="1">
    <source>
        <dbReference type="SAM" id="Phobius"/>
    </source>
</evidence>
<feature type="domain" description="Inositolphosphotransferase Aur1/Ipt1" evidence="2">
    <location>
        <begin position="50"/>
        <end position="187"/>
    </location>
</feature>
<reference evidence="3" key="1">
    <citation type="submission" date="2019-02" db="EMBL/GenBank/DDBJ databases">
        <authorList>
            <person name="Gruber-Vodicka R. H."/>
            <person name="Seah K. B. B."/>
        </authorList>
    </citation>
    <scope>NUCLEOTIDE SEQUENCE</scope>
    <source>
        <strain evidence="3">BECK_DK161</strain>
    </source>
</reference>
<dbReference type="EMBL" id="CAADEY010000199">
    <property type="protein sequence ID" value="VFJ68927.1"/>
    <property type="molecule type" value="Genomic_DNA"/>
</dbReference>
<name>A0A450TMD7_9GAMM</name>
<gene>
    <name evidence="3" type="ORF">BECKDK2373C_GA0170839_11993</name>
</gene>
<accession>A0A450TMD7</accession>
<dbReference type="Gene3D" id="1.20.144.10">
    <property type="entry name" value="Phosphatidic acid phosphatase type 2/haloperoxidase"/>
    <property type="match status" value="1"/>
</dbReference>
<feature type="transmembrane region" description="Helical" evidence="1">
    <location>
        <begin position="173"/>
        <end position="194"/>
    </location>
</feature>
<feature type="transmembrane region" description="Helical" evidence="1">
    <location>
        <begin position="9"/>
        <end position="27"/>
    </location>
</feature>
<keyword evidence="1" id="KW-1133">Transmembrane helix</keyword>
<dbReference type="AlphaFoldDB" id="A0A450TMD7"/>
<dbReference type="Pfam" id="PF14378">
    <property type="entry name" value="PAP2_3"/>
    <property type="match status" value="1"/>
</dbReference>
<feature type="transmembrane region" description="Helical" evidence="1">
    <location>
        <begin position="116"/>
        <end position="142"/>
    </location>
</feature>
<protein>
    <submittedName>
        <fullName evidence="3">PAP2 superfamily protein</fullName>
    </submittedName>
</protein>